<dbReference type="AlphaFoldDB" id="A0A1Y1VAS4"/>
<comment type="caution">
    <text evidence="2">The sequence shown here is derived from an EMBL/GenBank/DDBJ whole genome shotgun (WGS) entry which is preliminary data.</text>
</comment>
<evidence type="ECO:0000259" key="1">
    <source>
        <dbReference type="Pfam" id="PF25116"/>
    </source>
</evidence>
<dbReference type="Proteomes" id="UP000193719">
    <property type="component" value="Unassembled WGS sequence"/>
</dbReference>
<evidence type="ECO:0000313" key="3">
    <source>
        <dbReference type="Proteomes" id="UP000193719"/>
    </source>
</evidence>
<gene>
    <name evidence="2" type="ORF">BCR36DRAFT_287885</name>
</gene>
<dbReference type="OrthoDB" id="10434363at2759"/>
<protein>
    <recommendedName>
        <fullName evidence="1">Agd3 CBM87 domain-containing protein</fullName>
    </recommendedName>
</protein>
<evidence type="ECO:0000313" key="2">
    <source>
        <dbReference type="EMBL" id="ORX51385.1"/>
    </source>
</evidence>
<dbReference type="InterPro" id="IPR056827">
    <property type="entry name" value="CBM87_Agd3"/>
</dbReference>
<dbReference type="EMBL" id="MCFH01000018">
    <property type="protein sequence ID" value="ORX51385.1"/>
    <property type="molecule type" value="Genomic_DNA"/>
</dbReference>
<reference evidence="2 3" key="2">
    <citation type="submission" date="2016-08" db="EMBL/GenBank/DDBJ databases">
        <title>Pervasive Adenine N6-methylation of Active Genes in Fungi.</title>
        <authorList>
            <consortium name="DOE Joint Genome Institute"/>
            <person name="Mondo S.J."/>
            <person name="Dannebaum R.O."/>
            <person name="Kuo R.C."/>
            <person name="Labutti K."/>
            <person name="Haridas S."/>
            <person name="Kuo A."/>
            <person name="Salamov A."/>
            <person name="Ahrendt S.R."/>
            <person name="Lipzen A."/>
            <person name="Sullivan W."/>
            <person name="Andreopoulos W.B."/>
            <person name="Clum A."/>
            <person name="Lindquist E."/>
            <person name="Daum C."/>
            <person name="Ramamoorthy G.K."/>
            <person name="Gryganskyi A."/>
            <person name="Culley D."/>
            <person name="Magnuson J.K."/>
            <person name="James T.Y."/>
            <person name="O'Malley M.A."/>
            <person name="Stajich J.E."/>
            <person name="Spatafora J.W."/>
            <person name="Visel A."/>
            <person name="Grigoriev I.V."/>
        </authorList>
    </citation>
    <scope>NUCLEOTIDE SEQUENCE [LARGE SCALE GENOMIC DNA]</scope>
    <source>
        <strain evidence="3">finn</strain>
    </source>
</reference>
<dbReference type="Pfam" id="PF25116">
    <property type="entry name" value="CBM87_Agd3"/>
    <property type="match status" value="1"/>
</dbReference>
<accession>A0A1Y1VAS4</accession>
<reference evidence="2 3" key="1">
    <citation type="submission" date="2016-08" db="EMBL/GenBank/DDBJ databases">
        <title>Genomes of anaerobic fungi encode conserved fungal cellulosomes for biomass hydrolysis.</title>
        <authorList>
            <consortium name="DOE Joint Genome Institute"/>
            <person name="Haitjema C.H."/>
            <person name="Gilmore S.P."/>
            <person name="Henske J.K."/>
            <person name="Solomon K.V."/>
            <person name="De Groot R."/>
            <person name="Kuo A."/>
            <person name="Mondo S.J."/>
            <person name="Salamov A.A."/>
            <person name="Labutti K."/>
            <person name="Zhao Z."/>
            <person name="Chiniquy J."/>
            <person name="Barry K."/>
            <person name="Brewer H.M."/>
            <person name="Purvine S.O."/>
            <person name="Wright A.T."/>
            <person name="Boxma B."/>
            <person name="Van Alen T."/>
            <person name="Hackstein J.H."/>
            <person name="Baker S.E."/>
            <person name="Grigoriev I.V."/>
            <person name="O'Malley M.A."/>
        </authorList>
    </citation>
    <scope>NUCLEOTIDE SEQUENCE [LARGE SCALE GENOMIC DNA]</scope>
    <source>
        <strain evidence="3">finn</strain>
    </source>
</reference>
<feature type="domain" description="Agd3 CBM87" evidence="1">
    <location>
        <begin position="9"/>
        <end position="241"/>
    </location>
</feature>
<sequence length="290" mass="32397">MDSDKCKADILIVTTQNLDAFQNEGYNSVVNTLTKFSVPANKLSIDPNGVDTTYIRNVLYRNNDEGRYKAIVFPNGRVSYNSGGDQWVSAIRPDQWLLFDEYSAVTGSRIVYLNEYPSNNTATELAYDFKGDQASNFKIAQKISFPEDSSSFIEDLKDIELNTQDTWHFPAKIEDESKYKVDGFDSVEPLLYFESAGETIPEKTIAAVACERQGSIYAGFFTSFGSWSKTAAALNIYWLTWALNTDFSKISDAHISTEKALDMSSDAPKSIKLALLSLVVSTLLVIFVTF</sequence>
<name>A0A1Y1VAS4_9FUNG</name>
<keyword evidence="3" id="KW-1185">Reference proteome</keyword>
<dbReference type="STRING" id="1754191.A0A1Y1VAS4"/>
<organism evidence="2 3">
    <name type="scientific">Piromyces finnis</name>
    <dbReference type="NCBI Taxonomy" id="1754191"/>
    <lineage>
        <taxon>Eukaryota</taxon>
        <taxon>Fungi</taxon>
        <taxon>Fungi incertae sedis</taxon>
        <taxon>Chytridiomycota</taxon>
        <taxon>Chytridiomycota incertae sedis</taxon>
        <taxon>Neocallimastigomycetes</taxon>
        <taxon>Neocallimastigales</taxon>
        <taxon>Neocallimastigaceae</taxon>
        <taxon>Piromyces</taxon>
    </lineage>
</organism>
<proteinExistence type="predicted"/>